<accession>A0A0K0XWK5</accession>
<protein>
    <submittedName>
        <fullName evidence="1">Acetyltransferase</fullName>
    </submittedName>
</protein>
<dbReference type="AlphaFoldDB" id="A0A0K0XWK5"/>
<dbReference type="STRING" id="1579979.WM2015_1693"/>
<dbReference type="GO" id="GO:0016740">
    <property type="term" value="F:transferase activity"/>
    <property type="evidence" value="ECO:0007669"/>
    <property type="project" value="UniProtKB-KW"/>
</dbReference>
<dbReference type="RefSeq" id="WP_049725651.1">
    <property type="nucleotide sequence ID" value="NZ_CP012154.1"/>
</dbReference>
<dbReference type="Gene3D" id="3.40.630.30">
    <property type="match status" value="1"/>
</dbReference>
<dbReference type="InterPro" id="IPR016181">
    <property type="entry name" value="Acyl_CoA_acyltransferase"/>
</dbReference>
<evidence type="ECO:0000313" key="1">
    <source>
        <dbReference type="EMBL" id="AKS42063.1"/>
    </source>
</evidence>
<dbReference type="KEGG" id="wma:WM2015_1693"/>
<dbReference type="PANTHER" id="PTHR31435">
    <property type="entry name" value="PROTEIN NATD1"/>
    <property type="match status" value="1"/>
</dbReference>
<sequence>MNSIHFNEADSRFELTVDGHLCVLEMRLGDGMARMLSVRVPKAVGGQGLAGRLTRHALDWAREQGLKVDPACPYVDTWIQRHPEYQDLLAER</sequence>
<proteinExistence type="predicted"/>
<evidence type="ECO:0000313" key="2">
    <source>
        <dbReference type="Proteomes" id="UP000066624"/>
    </source>
</evidence>
<gene>
    <name evidence="1" type="ORF">WM2015_1693</name>
</gene>
<dbReference type="PROSITE" id="PS51729">
    <property type="entry name" value="GNAT_YJDJ"/>
    <property type="match status" value="1"/>
</dbReference>
<keyword evidence="1" id="KW-0808">Transferase</keyword>
<dbReference type="OrthoDB" id="9813275at2"/>
<reference evidence="1 2" key="1">
    <citation type="submission" date="2015-07" db="EMBL/GenBank/DDBJ databases">
        <authorList>
            <person name="Noorani M."/>
        </authorList>
    </citation>
    <scope>NUCLEOTIDE SEQUENCE [LARGE SCALE GENOMIC DNA]</scope>
    <source>
        <strain evidence="1 2">KCTC 42284</strain>
    </source>
</reference>
<dbReference type="CDD" id="cd04301">
    <property type="entry name" value="NAT_SF"/>
    <property type="match status" value="1"/>
</dbReference>
<dbReference type="SUPFAM" id="SSF55729">
    <property type="entry name" value="Acyl-CoA N-acyltransferases (Nat)"/>
    <property type="match status" value="1"/>
</dbReference>
<keyword evidence="2" id="KW-1185">Reference proteome</keyword>
<dbReference type="PANTHER" id="PTHR31435:SF9">
    <property type="entry name" value="PROTEIN NATD1"/>
    <property type="match status" value="1"/>
</dbReference>
<dbReference type="InterPro" id="IPR031165">
    <property type="entry name" value="GNAT_YJDJ"/>
</dbReference>
<dbReference type="InterPro" id="IPR045057">
    <property type="entry name" value="Gcn5-rel_NAT"/>
</dbReference>
<dbReference type="EMBL" id="CP012154">
    <property type="protein sequence ID" value="AKS42063.1"/>
    <property type="molecule type" value="Genomic_DNA"/>
</dbReference>
<organism evidence="1 2">
    <name type="scientific">Wenzhouxiangella marina</name>
    <dbReference type="NCBI Taxonomy" id="1579979"/>
    <lineage>
        <taxon>Bacteria</taxon>
        <taxon>Pseudomonadati</taxon>
        <taxon>Pseudomonadota</taxon>
        <taxon>Gammaproteobacteria</taxon>
        <taxon>Chromatiales</taxon>
        <taxon>Wenzhouxiangellaceae</taxon>
        <taxon>Wenzhouxiangella</taxon>
    </lineage>
</organism>
<name>A0A0K0XWK5_9GAMM</name>
<dbReference type="Proteomes" id="UP000066624">
    <property type="component" value="Chromosome"/>
</dbReference>
<dbReference type="Pfam" id="PF14542">
    <property type="entry name" value="Acetyltransf_CG"/>
    <property type="match status" value="1"/>
</dbReference>